<keyword evidence="1" id="KW-0614">Plasmid</keyword>
<dbReference type="HOGENOM" id="CLU_867789_0_0_10"/>
<dbReference type="InterPro" id="IPR011604">
    <property type="entry name" value="PDDEXK-like_dom_sf"/>
</dbReference>
<evidence type="ECO:0000313" key="1">
    <source>
        <dbReference type="EMBL" id="BAG84091.1"/>
    </source>
</evidence>
<dbReference type="OrthoDB" id="9796143at2"/>
<reference evidence="2" key="1">
    <citation type="journal article" date="2008" name="Science">
        <title>Genome of an endosymbiont coupling N2 fixation to cellulolysis within RT protist cells in termite gut.</title>
        <authorList>
            <person name="Hongoh Y."/>
            <person name="Sharma V.K."/>
            <person name="Prakash T."/>
            <person name="Noda S."/>
            <person name="Toh H."/>
            <person name="Taylor T.D."/>
            <person name="Kudo T."/>
            <person name="Sakaki Y."/>
            <person name="Toyoda A."/>
            <person name="Hattori M."/>
            <person name="Ohkuma M."/>
        </authorList>
    </citation>
    <scope>NUCLEOTIDE SEQUENCE [LARGE SCALE GENOMIC DNA]</scope>
    <source>
        <plasmid evidence="2">pCFPG3</plasmid>
    </source>
</reference>
<dbReference type="AlphaFoldDB" id="B6YSB9"/>
<evidence type="ECO:0000313" key="2">
    <source>
        <dbReference type="Proteomes" id="UP000000723"/>
    </source>
</evidence>
<dbReference type="Gene3D" id="3.90.320.10">
    <property type="match status" value="1"/>
</dbReference>
<name>B6YSB9_AZOPC</name>
<dbReference type="Proteomes" id="UP000000723">
    <property type="component" value="Plasmid pCFPG3"/>
</dbReference>
<dbReference type="KEGG" id="aps:CFPG_P3-5"/>
<gene>
    <name evidence="1" type="ordered locus">CFPG_P3-5</name>
</gene>
<accession>B6YSB9</accession>
<protein>
    <submittedName>
        <fullName evidence="1">Uncharacterized protein</fullName>
    </submittedName>
</protein>
<sequence length="310" mass="36585">MKNYNEFIDYNMLCTYQKDPTLFFDLWYGKSKPRPESKAMKFEKMIHAAIFNPEWFKNEFSIANISTPKNAHMEKFCKAIIAGKTPTEAYLASYKVLSKDSPAKAKELYKKMKDYICWYKRVGGKHPISEDEMGKIRSILDKDKAMIESIQEYIHSMNNGWNELEVRFYHDCGLECRAKIDLIQMDNKEKKVGVADLEISPQSTEYFFYGMNEGRNNYLQKLAYQTVAVKETFKLGTEWTFEYPTIYINSKTLDINFLWLEETMERHIRKINKDISDINAEIERRRHRSMVERTGINYGAEDIQWSGSLQ</sequence>
<keyword evidence="2" id="KW-1185">Reference proteome</keyword>
<proteinExistence type="predicted"/>
<dbReference type="RefSeq" id="WP_012572963.1">
    <property type="nucleotide sequence ID" value="NC_011562.1"/>
</dbReference>
<organism evidence="1 2">
    <name type="scientific">Azobacteroides pseudotrichonymphae genomovar. CFP2</name>
    <dbReference type="NCBI Taxonomy" id="511995"/>
    <lineage>
        <taxon>Bacteria</taxon>
        <taxon>Pseudomonadati</taxon>
        <taxon>Bacteroidota</taxon>
        <taxon>Bacteroidia</taxon>
        <taxon>Bacteroidales</taxon>
        <taxon>Candidatus Azobacteroides</taxon>
    </lineage>
</organism>
<geneLocation type="plasmid" evidence="1 2">
    <name>pCFPG3</name>
</geneLocation>
<dbReference type="EMBL" id="AP010659">
    <property type="protein sequence ID" value="BAG84091.1"/>
    <property type="molecule type" value="Genomic_DNA"/>
</dbReference>